<keyword evidence="2" id="KW-1185">Reference proteome</keyword>
<gene>
    <name evidence="1" type="ORF">LAZ67_8002085</name>
</gene>
<proteinExistence type="predicted"/>
<reference evidence="1 2" key="1">
    <citation type="submission" date="2022-01" db="EMBL/GenBank/DDBJ databases">
        <title>A chromosomal length assembly of Cordylochernes scorpioides.</title>
        <authorList>
            <person name="Zeh D."/>
            <person name="Zeh J."/>
        </authorList>
    </citation>
    <scope>NUCLEOTIDE SEQUENCE [LARGE SCALE GENOMIC DNA]</scope>
    <source>
        <strain evidence="1">IN4F17</strain>
        <tissue evidence="1">Whole Body</tissue>
    </source>
</reference>
<organism evidence="1 2">
    <name type="scientific">Cordylochernes scorpioides</name>
    <dbReference type="NCBI Taxonomy" id="51811"/>
    <lineage>
        <taxon>Eukaryota</taxon>
        <taxon>Metazoa</taxon>
        <taxon>Ecdysozoa</taxon>
        <taxon>Arthropoda</taxon>
        <taxon>Chelicerata</taxon>
        <taxon>Arachnida</taxon>
        <taxon>Pseudoscorpiones</taxon>
        <taxon>Cheliferoidea</taxon>
        <taxon>Chernetidae</taxon>
        <taxon>Cordylochernes</taxon>
    </lineage>
</organism>
<protein>
    <submittedName>
        <fullName evidence="1">Uncharacterized protein</fullName>
    </submittedName>
</protein>
<name>A0ABY6KTH9_9ARAC</name>
<dbReference type="Proteomes" id="UP001235939">
    <property type="component" value="Chromosome 08"/>
</dbReference>
<dbReference type="EMBL" id="CP092870">
    <property type="protein sequence ID" value="UYV71192.1"/>
    <property type="molecule type" value="Genomic_DNA"/>
</dbReference>
<accession>A0ABY6KTH9</accession>
<evidence type="ECO:0000313" key="2">
    <source>
        <dbReference type="Proteomes" id="UP001235939"/>
    </source>
</evidence>
<sequence>MKSLRCLHRSLSQQKQSPLSWECKAAVLGPCQFSARLRPLLGMRISWKYIERKEVTAAGSKSCCSNDARAKSPGCRPRMRSKVFSQLALAEA</sequence>
<evidence type="ECO:0000313" key="1">
    <source>
        <dbReference type="EMBL" id="UYV71192.1"/>
    </source>
</evidence>